<dbReference type="GeneID" id="94825477"/>
<accession>A0A1J4L375</accession>
<keyword evidence="2" id="KW-0677">Repeat</keyword>
<dbReference type="FunFam" id="2.160.20.10:FF:000062">
    <property type="entry name" value="Uncharacterized protein"/>
    <property type="match status" value="1"/>
</dbReference>
<keyword evidence="3" id="KW-0833">Ubl conjugation pathway</keyword>
<dbReference type="SUPFAM" id="SSF51126">
    <property type="entry name" value="Pectin lyase-like"/>
    <property type="match status" value="3"/>
</dbReference>
<reference evidence="6" key="1">
    <citation type="submission" date="2016-10" db="EMBL/GenBank/DDBJ databases">
        <authorList>
            <person name="Benchimol M."/>
            <person name="Almeida L.G."/>
            <person name="Vasconcelos A.T."/>
            <person name="Perreira-Neves A."/>
            <person name="Rosa I.A."/>
            <person name="Tasca T."/>
            <person name="Bogo M.R."/>
            <person name="de Souza W."/>
        </authorList>
    </citation>
    <scope>NUCLEOTIDE SEQUENCE [LARGE SCALE GENOMIC DNA]</scope>
    <source>
        <strain evidence="6">K</strain>
    </source>
</reference>
<proteinExistence type="predicted"/>
<dbReference type="PANTHER" id="PTHR22990">
    <property type="entry name" value="F-BOX ONLY PROTEIN"/>
    <property type="match status" value="1"/>
</dbReference>
<dbReference type="OrthoDB" id="2019149at2759"/>
<gene>
    <name evidence="6" type="ORF">TRFO_02579</name>
</gene>
<dbReference type="InterPro" id="IPR012334">
    <property type="entry name" value="Pectin_lyas_fold"/>
</dbReference>
<dbReference type="EMBL" id="MLAK01000002">
    <property type="protein sequence ID" value="OHT17528.1"/>
    <property type="molecule type" value="Genomic_DNA"/>
</dbReference>
<feature type="region of interest" description="Disordered" evidence="4">
    <location>
        <begin position="1"/>
        <end position="64"/>
    </location>
</feature>
<dbReference type="Gene3D" id="2.160.20.10">
    <property type="entry name" value="Single-stranded right-handed beta-helix, Pectin lyase-like"/>
    <property type="match status" value="3"/>
</dbReference>
<evidence type="ECO:0000313" key="6">
    <source>
        <dbReference type="EMBL" id="OHT17528.1"/>
    </source>
</evidence>
<feature type="domain" description="Right handed beta helix" evidence="5">
    <location>
        <begin position="185"/>
        <end position="330"/>
    </location>
</feature>
<organism evidence="6 7">
    <name type="scientific">Tritrichomonas foetus</name>
    <dbReference type="NCBI Taxonomy" id="1144522"/>
    <lineage>
        <taxon>Eukaryota</taxon>
        <taxon>Metamonada</taxon>
        <taxon>Parabasalia</taxon>
        <taxon>Tritrichomonadida</taxon>
        <taxon>Tritrichomonadidae</taxon>
        <taxon>Tritrichomonas</taxon>
    </lineage>
</organism>
<evidence type="ECO:0000256" key="1">
    <source>
        <dbReference type="ARBA" id="ARBA00004906"/>
    </source>
</evidence>
<evidence type="ECO:0000313" key="7">
    <source>
        <dbReference type="Proteomes" id="UP000179807"/>
    </source>
</evidence>
<dbReference type="InterPro" id="IPR022441">
    <property type="entry name" value="Para_beta_helix_rpt-2"/>
</dbReference>
<keyword evidence="7" id="KW-1185">Reference proteome</keyword>
<dbReference type="PANTHER" id="PTHR22990:SF15">
    <property type="entry name" value="F-BOX ONLY PROTEIN 10"/>
    <property type="match status" value="1"/>
</dbReference>
<dbReference type="SMART" id="SM00710">
    <property type="entry name" value="PbH1"/>
    <property type="match status" value="13"/>
</dbReference>
<dbReference type="Proteomes" id="UP000179807">
    <property type="component" value="Unassembled WGS sequence"/>
</dbReference>
<dbReference type="AlphaFoldDB" id="A0A1J4L375"/>
<comment type="caution">
    <text evidence="6">The sequence shown here is derived from an EMBL/GenBank/DDBJ whole genome shotgun (WGS) entry which is preliminary data.</text>
</comment>
<protein>
    <recommendedName>
        <fullName evidence="5">Right handed beta helix domain-containing protein</fullName>
    </recommendedName>
</protein>
<sequence length="811" mass="85876">MTNIPPPLFSGKSTVIPPPLSGAGPLAVPPPIGGPPMEKRLSFSGASFGSNIPPPLNTTKPEDGRRFSLGVTQIQQVVKTQIVETKSETQVQTLLAVDQQVINDSTGFSLRALPNITYELQPIDVIPEYQGCIQETIDKANDGATIQIPEGEYDECLKITKSIKLIGKGPVTIRSGETTDTITSSGASVTIEGISIVQNKSKARGAVRVSQGSLNLVKCHVSSGISATIQLLGSGCVFLNECTIEGGNDVAIKARYETQVVAEKTTISACQRCGVTIKDQAIGKFDNCTFTNLGQNAIVCVDKAHILVNDCRFTDCMLSVTSKGEKLLVESSVFERSNHGCSLAVTRVTSLVLTKNTFRNCSVDIRENSNVDLSDNSFEGSSLILYDSANAQTKGESFSGAAEAAVVCHTSSQITLKNIKVRDISGVGFLTYSNSKVVLERAFISSTGGSAVVCHSNAEVQLFDCDIQKTKAAAIVCHQSALAATRLNIRNCERGGVQLFGTTNATLKDCKLDGNSGCGIVASTSVFTLENCTVSENTYAAIHLASSCNLTLNGGSVKSNGKGGVFALNSSKASLENVQMSGNKWAAVYVDSSSEVSCAKSTFSENQQAVVVAGTAKLTECTLQNEKVACQVNGLLEIVDSTLQRNDLSVAGVENGKIVARGSKFNDNRTHINVSTGATITAESCDFSKSTGKVAVIVNEGSNGILTECNFTDNKNCAFSTVGYVNVRKCKFINTENIGVLCGTNCSGEITDNEFEQNGQCAVQIVGGTPAVTCNKIQNHAKFGIYMIEAVPATITGNEFHKNRMANIWKS</sequence>
<name>A0A1J4L375_9EUKA</name>
<dbReference type="InterPro" id="IPR051550">
    <property type="entry name" value="SCF-Subunits/Alg-Epimerases"/>
</dbReference>
<evidence type="ECO:0000259" key="5">
    <source>
        <dbReference type="Pfam" id="PF13229"/>
    </source>
</evidence>
<dbReference type="NCBIfam" id="TIGR03804">
    <property type="entry name" value="para_beta_helix"/>
    <property type="match status" value="1"/>
</dbReference>
<feature type="domain" description="Right handed beta helix" evidence="5">
    <location>
        <begin position="346"/>
        <end position="481"/>
    </location>
</feature>
<evidence type="ECO:0000256" key="4">
    <source>
        <dbReference type="SAM" id="MobiDB-lite"/>
    </source>
</evidence>
<comment type="pathway">
    <text evidence="1">Protein modification; protein ubiquitination.</text>
</comment>
<evidence type="ECO:0000256" key="2">
    <source>
        <dbReference type="ARBA" id="ARBA00022737"/>
    </source>
</evidence>
<evidence type="ECO:0000256" key="3">
    <source>
        <dbReference type="ARBA" id="ARBA00022786"/>
    </source>
</evidence>
<dbReference type="InterPro" id="IPR039448">
    <property type="entry name" value="Beta_helix"/>
</dbReference>
<dbReference type="InterPro" id="IPR006626">
    <property type="entry name" value="PbH1"/>
</dbReference>
<dbReference type="VEuPathDB" id="TrichDB:TRFO_02579"/>
<dbReference type="RefSeq" id="XP_068370664.1">
    <property type="nucleotide sequence ID" value="XM_068490773.1"/>
</dbReference>
<feature type="domain" description="Right handed beta helix" evidence="5">
    <location>
        <begin position="656"/>
        <end position="800"/>
    </location>
</feature>
<dbReference type="InterPro" id="IPR011050">
    <property type="entry name" value="Pectin_lyase_fold/virulence"/>
</dbReference>
<feature type="domain" description="Right handed beta helix" evidence="5">
    <location>
        <begin position="496"/>
        <end position="633"/>
    </location>
</feature>
<dbReference type="Pfam" id="PF13229">
    <property type="entry name" value="Beta_helix"/>
    <property type="match status" value="4"/>
</dbReference>